<evidence type="ECO:0000259" key="5">
    <source>
        <dbReference type="PROSITE" id="PS51747"/>
    </source>
</evidence>
<sequence>MPSPSAPEHLNNTGCRIQYSEGKGRGIYASRFIAKRTLVEISPILLFSKEEYESHGRHTVLDHYTFKCQDGRMALALGLGSLFNHADPPNVTYEIDLATDSIRYTTVRDIVPGEELCIFYGHNLWFQPVESDSHPTEESEAEEPLPMSANSQSHDDIVAEDNLPFFKIKPPPDEEDLASIRTIQAWAVDIPDPRHTTAMLKWLKQAGLDTDDLGHLKRVQKQDGRTRLLLTALPTCPSPPTDFNLPDPIQLPVPTSAALTPTSLALKSSYWPTIYAPRRKGETEPWSQGKVAWARDAMSLTVATALRAQENGELPIAAHVPIPYEVDNEEAILVTATASDTRTSTRHPLRHCVPNLVRGIVDRYHEARRESSPPPDSAKNGTNYLLTSLSLFITHEPCVMCSMALLHSRVKEVFYLIPMEKTGGCGGVTCLPTLPGVNHRFTIWRWRDGDFDVDCIRIHENSDA</sequence>
<evidence type="ECO:0000256" key="2">
    <source>
        <dbReference type="ARBA" id="ARBA00038160"/>
    </source>
</evidence>
<accession>A0A284RF58</accession>
<feature type="region of interest" description="Disordered" evidence="3">
    <location>
        <begin position="130"/>
        <end position="152"/>
    </location>
</feature>
<dbReference type="PANTHER" id="PTHR11079">
    <property type="entry name" value="CYTOSINE DEAMINASE FAMILY MEMBER"/>
    <property type="match status" value="1"/>
</dbReference>
<comment type="similarity">
    <text evidence="2">Belongs to the cytidine and deoxycytidylate deaminase family. ADAT3 subfamily.</text>
</comment>
<dbReference type="AlphaFoldDB" id="A0A284RF58"/>
<feature type="domain" description="SET" evidence="4">
    <location>
        <begin position="13"/>
        <end position="121"/>
    </location>
</feature>
<evidence type="ECO:0000313" key="7">
    <source>
        <dbReference type="Proteomes" id="UP000219338"/>
    </source>
</evidence>
<dbReference type="Gene3D" id="2.170.270.10">
    <property type="entry name" value="SET domain"/>
    <property type="match status" value="1"/>
</dbReference>
<dbReference type="GO" id="GO:0005634">
    <property type="term" value="C:nucleus"/>
    <property type="evidence" value="ECO:0007669"/>
    <property type="project" value="TreeGrafter"/>
</dbReference>
<evidence type="ECO:0000256" key="3">
    <source>
        <dbReference type="SAM" id="MobiDB-lite"/>
    </source>
</evidence>
<dbReference type="OMA" id="KVRWACE"/>
<dbReference type="Pfam" id="PF00856">
    <property type="entry name" value="SET"/>
    <property type="match status" value="1"/>
</dbReference>
<dbReference type="PANTHER" id="PTHR11079:SF156">
    <property type="entry name" value="INACTIVE TRNA-SPECIFIC ADENOSINE DEAMINASE-LIKE PROTEIN 3-RELATED"/>
    <property type="match status" value="1"/>
</dbReference>
<gene>
    <name evidence="6" type="ORF">ARMOST_10722</name>
</gene>
<dbReference type="SMART" id="SM00317">
    <property type="entry name" value="SET"/>
    <property type="match status" value="1"/>
</dbReference>
<protein>
    <recommendedName>
        <fullName evidence="8">SET domain-containing protein</fullName>
    </recommendedName>
</protein>
<organism evidence="6 7">
    <name type="scientific">Armillaria ostoyae</name>
    <name type="common">Armillaria root rot fungus</name>
    <dbReference type="NCBI Taxonomy" id="47428"/>
    <lineage>
        <taxon>Eukaryota</taxon>
        <taxon>Fungi</taxon>
        <taxon>Dikarya</taxon>
        <taxon>Basidiomycota</taxon>
        <taxon>Agaricomycotina</taxon>
        <taxon>Agaricomycetes</taxon>
        <taxon>Agaricomycetidae</taxon>
        <taxon>Agaricales</taxon>
        <taxon>Marasmiineae</taxon>
        <taxon>Physalacriaceae</taxon>
        <taxon>Armillaria</taxon>
    </lineage>
</organism>
<dbReference type="OrthoDB" id="3180714at2759"/>
<dbReference type="SUPFAM" id="SSF82199">
    <property type="entry name" value="SET domain"/>
    <property type="match status" value="1"/>
</dbReference>
<dbReference type="GO" id="GO:0005737">
    <property type="term" value="C:cytoplasm"/>
    <property type="evidence" value="ECO:0007669"/>
    <property type="project" value="TreeGrafter"/>
</dbReference>
<dbReference type="PROSITE" id="PS50280">
    <property type="entry name" value="SET"/>
    <property type="match status" value="1"/>
</dbReference>
<name>A0A284RF58_ARMOS</name>
<evidence type="ECO:0008006" key="8">
    <source>
        <dbReference type="Google" id="ProtNLM"/>
    </source>
</evidence>
<dbReference type="InterPro" id="IPR001214">
    <property type="entry name" value="SET_dom"/>
</dbReference>
<keyword evidence="7" id="KW-1185">Reference proteome</keyword>
<dbReference type="Pfam" id="PF00383">
    <property type="entry name" value="dCMP_cyt_deam_1"/>
    <property type="match status" value="1"/>
</dbReference>
<dbReference type="InterPro" id="IPR016193">
    <property type="entry name" value="Cytidine_deaminase-like"/>
</dbReference>
<dbReference type="SUPFAM" id="SSF53927">
    <property type="entry name" value="Cytidine deaminase-like"/>
    <property type="match status" value="1"/>
</dbReference>
<evidence type="ECO:0000313" key="6">
    <source>
        <dbReference type="EMBL" id="SJL07375.1"/>
    </source>
</evidence>
<dbReference type="PROSITE" id="PS51747">
    <property type="entry name" value="CYT_DCMP_DEAMINASES_2"/>
    <property type="match status" value="1"/>
</dbReference>
<dbReference type="STRING" id="47428.A0A284RF58"/>
<dbReference type="CDD" id="cd10540">
    <property type="entry name" value="SET_SpSet7-like"/>
    <property type="match status" value="1"/>
</dbReference>
<dbReference type="Proteomes" id="UP000219338">
    <property type="component" value="Unassembled WGS sequence"/>
</dbReference>
<keyword evidence="1" id="KW-0819">tRNA processing</keyword>
<evidence type="ECO:0000259" key="4">
    <source>
        <dbReference type="PROSITE" id="PS50280"/>
    </source>
</evidence>
<evidence type="ECO:0000256" key="1">
    <source>
        <dbReference type="ARBA" id="ARBA00022694"/>
    </source>
</evidence>
<dbReference type="InterPro" id="IPR046341">
    <property type="entry name" value="SET_dom_sf"/>
</dbReference>
<proteinExistence type="inferred from homology"/>
<reference evidence="7" key="1">
    <citation type="journal article" date="2017" name="Nat. Ecol. Evol.">
        <title>Genome expansion and lineage-specific genetic innovations in the forest pathogenic fungi Armillaria.</title>
        <authorList>
            <person name="Sipos G."/>
            <person name="Prasanna A.N."/>
            <person name="Walter M.C."/>
            <person name="O'Connor E."/>
            <person name="Balint B."/>
            <person name="Krizsan K."/>
            <person name="Kiss B."/>
            <person name="Hess J."/>
            <person name="Varga T."/>
            <person name="Slot J."/>
            <person name="Riley R."/>
            <person name="Boka B."/>
            <person name="Rigling D."/>
            <person name="Barry K."/>
            <person name="Lee J."/>
            <person name="Mihaltcheva S."/>
            <person name="LaButti K."/>
            <person name="Lipzen A."/>
            <person name="Waldron R."/>
            <person name="Moloney N.M."/>
            <person name="Sperisen C."/>
            <person name="Kredics L."/>
            <person name="Vagvoelgyi C."/>
            <person name="Patrignani A."/>
            <person name="Fitzpatrick D."/>
            <person name="Nagy I."/>
            <person name="Doyle S."/>
            <person name="Anderson J.B."/>
            <person name="Grigoriev I.V."/>
            <person name="Gueldener U."/>
            <person name="Muensterkoetter M."/>
            <person name="Nagy L.G."/>
        </authorList>
    </citation>
    <scope>NUCLEOTIDE SEQUENCE [LARGE SCALE GENOMIC DNA]</scope>
    <source>
        <strain evidence="7">C18/9</strain>
    </source>
</reference>
<dbReference type="EMBL" id="FUEG01000008">
    <property type="protein sequence ID" value="SJL07375.1"/>
    <property type="molecule type" value="Genomic_DNA"/>
</dbReference>
<dbReference type="Gene3D" id="3.40.140.10">
    <property type="entry name" value="Cytidine Deaminase, domain 2"/>
    <property type="match status" value="1"/>
</dbReference>
<dbReference type="GO" id="GO:0052717">
    <property type="term" value="F:tRNA-specific adenosine-34 deaminase activity"/>
    <property type="evidence" value="ECO:0007669"/>
    <property type="project" value="UniProtKB-EC"/>
</dbReference>
<feature type="domain" description="CMP/dCMP-type deaminase" evidence="5">
    <location>
        <begin position="292"/>
        <end position="441"/>
    </location>
</feature>
<dbReference type="CDD" id="cd01285">
    <property type="entry name" value="nucleoside_deaminase"/>
    <property type="match status" value="1"/>
</dbReference>
<dbReference type="GO" id="GO:0046872">
    <property type="term" value="F:metal ion binding"/>
    <property type="evidence" value="ECO:0007669"/>
    <property type="project" value="UniProtKB-KW"/>
</dbReference>
<dbReference type="GO" id="GO:0002100">
    <property type="term" value="P:tRNA wobble adenosine to inosine editing"/>
    <property type="evidence" value="ECO:0007669"/>
    <property type="project" value="InterPro"/>
</dbReference>
<dbReference type="InterPro" id="IPR002125">
    <property type="entry name" value="CMP_dCMP_dom"/>
</dbReference>